<evidence type="ECO:0000256" key="5">
    <source>
        <dbReference type="ARBA" id="ARBA00022748"/>
    </source>
</evidence>
<evidence type="ECO:0000256" key="6">
    <source>
        <dbReference type="ARBA" id="ARBA00023004"/>
    </source>
</evidence>
<dbReference type="HOGENOM" id="CLU_107187_0_0_6"/>
<dbReference type="AlphaFoldDB" id="Q2SE56"/>
<keyword evidence="7" id="KW-1133">Transmembrane helix</keyword>
<evidence type="ECO:0000256" key="2">
    <source>
        <dbReference type="ARBA" id="ARBA00022617"/>
    </source>
</evidence>
<dbReference type="KEGG" id="hch:HCH_04362"/>
<dbReference type="PANTHER" id="PTHR47870">
    <property type="entry name" value="CYTOCHROME C-TYPE BIOGENESIS PROTEIN CCMH"/>
    <property type="match status" value="1"/>
</dbReference>
<feature type="region of interest" description="Disordered" evidence="8">
    <location>
        <begin position="132"/>
        <end position="161"/>
    </location>
</feature>
<keyword evidence="3 7" id="KW-0479">Metal-binding</keyword>
<dbReference type="Proteomes" id="UP000000238">
    <property type="component" value="Chromosome"/>
</dbReference>
<keyword evidence="6 7" id="KW-0408">Iron</keyword>
<evidence type="ECO:0000256" key="3">
    <source>
        <dbReference type="ARBA" id="ARBA00022723"/>
    </source>
</evidence>
<dbReference type="PANTHER" id="PTHR47870:SF1">
    <property type="entry name" value="CYTOCHROME C-TYPE BIOGENESIS PROTEIN CCMH"/>
    <property type="match status" value="1"/>
</dbReference>
<proteinExistence type="inferred from homology"/>
<evidence type="ECO:0000256" key="4">
    <source>
        <dbReference type="ARBA" id="ARBA00022729"/>
    </source>
</evidence>
<sequence length="161" mass="18489">MSALRRLVCLTALWASAAVWAIDDYQFSSEEGRERYQTLTYELRCPLCQNQNISDSTAPIAKDLRREVHRMIEEGKSDDDIVDFMVARYGDFVLYRPRLNAQTAVLWLGPVTVVTLGLSVLLYIARRRRRSQGETTDLSDDEQARLRALLQQTSSEESEQK</sequence>
<keyword evidence="2 7" id="KW-0349">Heme</keyword>
<evidence type="ECO:0000259" key="9">
    <source>
        <dbReference type="Pfam" id="PF03918"/>
    </source>
</evidence>
<reference evidence="10 11" key="1">
    <citation type="journal article" date="2005" name="Nucleic Acids Res.">
        <title>Genomic blueprint of Hahella chejuensis, a marine microbe producing an algicidal agent.</title>
        <authorList>
            <person name="Jeong H."/>
            <person name="Yim J.H."/>
            <person name="Lee C."/>
            <person name="Choi S.-H."/>
            <person name="Park Y.K."/>
            <person name="Yoon S.H."/>
            <person name="Hur C.-G."/>
            <person name="Kang H.-Y."/>
            <person name="Kim D."/>
            <person name="Lee H.H."/>
            <person name="Park K.H."/>
            <person name="Park S.-H."/>
            <person name="Park H.-S."/>
            <person name="Lee H.K."/>
            <person name="Oh T.K."/>
            <person name="Kim J.F."/>
        </authorList>
    </citation>
    <scope>NUCLEOTIDE SEQUENCE [LARGE SCALE GENOMIC DNA]</scope>
    <source>
        <strain evidence="10 11">KCTC 2396</strain>
    </source>
</reference>
<dbReference type="GO" id="GO:0046872">
    <property type="term" value="F:metal ion binding"/>
    <property type="evidence" value="ECO:0007669"/>
    <property type="project" value="UniProtKB-KW"/>
</dbReference>
<dbReference type="Pfam" id="PF03918">
    <property type="entry name" value="CcmH"/>
    <property type="match status" value="1"/>
</dbReference>
<dbReference type="STRING" id="349521.HCH_04362"/>
<feature type="chain" id="PRO_5011019224" description="Cytochrome c-type biogenesis protein" evidence="7">
    <location>
        <begin position="22"/>
        <end position="161"/>
    </location>
</feature>
<dbReference type="OrthoDB" id="9804975at2"/>
<comment type="function">
    <text evidence="7">Possible subunit of a heme lyase.</text>
</comment>
<evidence type="ECO:0000313" key="11">
    <source>
        <dbReference type="Proteomes" id="UP000000238"/>
    </source>
</evidence>
<dbReference type="Gene3D" id="1.10.8.640">
    <property type="entry name" value="Cytochrome C biogenesis protein"/>
    <property type="match status" value="1"/>
</dbReference>
<keyword evidence="7" id="KW-0812">Transmembrane</keyword>
<evidence type="ECO:0000256" key="1">
    <source>
        <dbReference type="ARBA" id="ARBA00010342"/>
    </source>
</evidence>
<evidence type="ECO:0000256" key="8">
    <source>
        <dbReference type="SAM" id="MobiDB-lite"/>
    </source>
</evidence>
<feature type="signal peptide" evidence="7">
    <location>
        <begin position="1"/>
        <end position="21"/>
    </location>
</feature>
<dbReference type="InterPro" id="IPR051263">
    <property type="entry name" value="C-type_cytochrome_biogenesis"/>
</dbReference>
<evidence type="ECO:0000313" key="10">
    <source>
        <dbReference type="EMBL" id="ABC31068.1"/>
    </source>
</evidence>
<dbReference type="InterPro" id="IPR005616">
    <property type="entry name" value="CcmH/CycL/Ccl2/NrfF_N"/>
</dbReference>
<comment type="similarity">
    <text evidence="1 7">Belongs to the CcmH/CycL/Ccl2/NrfF family.</text>
</comment>
<protein>
    <recommendedName>
        <fullName evidence="7">Cytochrome c-type biogenesis protein</fullName>
    </recommendedName>
</protein>
<keyword evidence="11" id="KW-1185">Reference proteome</keyword>
<keyword evidence="5" id="KW-0201">Cytochrome c-type biogenesis</keyword>
<keyword evidence="4 7" id="KW-0732">Signal</keyword>
<evidence type="ECO:0000256" key="7">
    <source>
        <dbReference type="RuleBase" id="RU364112"/>
    </source>
</evidence>
<accession>Q2SE56</accession>
<dbReference type="GO" id="GO:0005886">
    <property type="term" value="C:plasma membrane"/>
    <property type="evidence" value="ECO:0007669"/>
    <property type="project" value="TreeGrafter"/>
</dbReference>
<dbReference type="FunFam" id="1.10.8.640:FF:000001">
    <property type="entry name" value="Cytochrome c-type biogenesis protein"/>
    <property type="match status" value="1"/>
</dbReference>
<keyword evidence="7" id="KW-0472">Membrane</keyword>
<feature type="domain" description="CcmH/CycL/Ccl2/NrfF N-terminal" evidence="9">
    <location>
        <begin position="9"/>
        <end position="150"/>
    </location>
</feature>
<dbReference type="eggNOG" id="COG3088">
    <property type="taxonomic scope" value="Bacteria"/>
</dbReference>
<dbReference type="InterPro" id="IPR038297">
    <property type="entry name" value="CcmH/CycL/NrfF/Ccl2_sf"/>
</dbReference>
<name>Q2SE56_HAHCH</name>
<organism evidence="10 11">
    <name type="scientific">Hahella chejuensis (strain KCTC 2396)</name>
    <dbReference type="NCBI Taxonomy" id="349521"/>
    <lineage>
        <taxon>Bacteria</taxon>
        <taxon>Pseudomonadati</taxon>
        <taxon>Pseudomonadota</taxon>
        <taxon>Gammaproteobacteria</taxon>
        <taxon>Oceanospirillales</taxon>
        <taxon>Hahellaceae</taxon>
        <taxon>Hahella</taxon>
    </lineage>
</organism>
<gene>
    <name evidence="10" type="primary">ccmH</name>
    <name evidence="10" type="ordered locus">HCH_04362</name>
</gene>
<dbReference type="EMBL" id="CP000155">
    <property type="protein sequence ID" value="ABC31068.1"/>
    <property type="molecule type" value="Genomic_DNA"/>
</dbReference>
<feature type="transmembrane region" description="Helical" evidence="7">
    <location>
        <begin position="104"/>
        <end position="125"/>
    </location>
</feature>
<dbReference type="CDD" id="cd16378">
    <property type="entry name" value="CcmH_N"/>
    <property type="match status" value="1"/>
</dbReference>
<dbReference type="GO" id="GO:0017004">
    <property type="term" value="P:cytochrome complex assembly"/>
    <property type="evidence" value="ECO:0007669"/>
    <property type="project" value="UniProtKB-KW"/>
</dbReference>